<sequence>MSALQVIPETSSHTLSVMQEHLDRGRSQEFLSCQLGGVSYGIPLRCVQEIRSYEAPTQIANAPAWVKGIVDLRGVIVPIVDLRMSFGLPQVNYDALTVTVVLHLRERVIGVVVDSVSDVLALSGPQIKPAPSFSQALDAGYIAGIGTPDAEDTQRMLILLDIERLLGGAAMGLLPAEMLALN</sequence>
<keyword evidence="6" id="KW-1185">Reference proteome</keyword>
<dbReference type="Gene3D" id="2.40.50.180">
    <property type="entry name" value="CheA-289, Domain 4"/>
    <property type="match status" value="1"/>
</dbReference>
<dbReference type="InterPro" id="IPR002545">
    <property type="entry name" value="CheW-lke_dom"/>
</dbReference>
<reference evidence="5 6" key="1">
    <citation type="submission" date="2018-01" db="EMBL/GenBank/DDBJ databases">
        <title>Draft genome sequence of Paucibacter aquatile CR182 isolated from freshwater of the Nakdong River.</title>
        <authorList>
            <person name="Choi A."/>
            <person name="Chung E.J."/>
        </authorList>
    </citation>
    <scope>NUCLEOTIDE SEQUENCE [LARGE SCALE GENOMIC DNA]</scope>
    <source>
        <strain evidence="5 6">CR182</strain>
    </source>
</reference>
<comment type="subcellular location">
    <subcellularLocation>
        <location evidence="1">Cytoplasm</location>
    </subcellularLocation>
</comment>
<dbReference type="GO" id="GO:0007165">
    <property type="term" value="P:signal transduction"/>
    <property type="evidence" value="ECO:0007669"/>
    <property type="project" value="InterPro"/>
</dbReference>
<evidence type="ECO:0000313" key="6">
    <source>
        <dbReference type="Proteomes" id="UP000235916"/>
    </source>
</evidence>
<dbReference type="OrthoDB" id="9790406at2"/>
<dbReference type="GO" id="GO:0005829">
    <property type="term" value="C:cytosol"/>
    <property type="evidence" value="ECO:0007669"/>
    <property type="project" value="TreeGrafter"/>
</dbReference>
<dbReference type="InterPro" id="IPR039315">
    <property type="entry name" value="CheW"/>
</dbReference>
<dbReference type="RefSeq" id="WP_102769309.1">
    <property type="nucleotide sequence ID" value="NZ_POSP01000003.1"/>
</dbReference>
<comment type="caution">
    <text evidence="5">The sequence shown here is derived from an EMBL/GenBank/DDBJ whole genome shotgun (WGS) entry which is preliminary data.</text>
</comment>
<evidence type="ECO:0000256" key="3">
    <source>
        <dbReference type="ARBA" id="ARBA00022490"/>
    </source>
</evidence>
<organism evidence="5 6">
    <name type="scientific">Kinneretia aquatilis</name>
    <dbReference type="NCBI Taxonomy" id="2070761"/>
    <lineage>
        <taxon>Bacteria</taxon>
        <taxon>Pseudomonadati</taxon>
        <taxon>Pseudomonadota</taxon>
        <taxon>Betaproteobacteria</taxon>
        <taxon>Burkholderiales</taxon>
        <taxon>Sphaerotilaceae</taxon>
        <taxon>Roseateles</taxon>
    </lineage>
</organism>
<evidence type="ECO:0000256" key="1">
    <source>
        <dbReference type="ARBA" id="ARBA00004496"/>
    </source>
</evidence>
<dbReference type="Pfam" id="PF01584">
    <property type="entry name" value="CheW"/>
    <property type="match status" value="1"/>
</dbReference>
<evidence type="ECO:0000259" key="4">
    <source>
        <dbReference type="PROSITE" id="PS50851"/>
    </source>
</evidence>
<dbReference type="PANTHER" id="PTHR22617:SF45">
    <property type="entry name" value="CHEMOTAXIS PROTEIN CHEW"/>
    <property type="match status" value="1"/>
</dbReference>
<dbReference type="SUPFAM" id="SSF50341">
    <property type="entry name" value="CheW-like"/>
    <property type="match status" value="1"/>
</dbReference>
<dbReference type="EMBL" id="POSP01000003">
    <property type="protein sequence ID" value="PND39392.1"/>
    <property type="molecule type" value="Genomic_DNA"/>
</dbReference>
<proteinExistence type="predicted"/>
<keyword evidence="3" id="KW-0963">Cytoplasm</keyword>
<evidence type="ECO:0000313" key="5">
    <source>
        <dbReference type="EMBL" id="PND39392.1"/>
    </source>
</evidence>
<dbReference type="GO" id="GO:0006935">
    <property type="term" value="P:chemotaxis"/>
    <property type="evidence" value="ECO:0007669"/>
    <property type="project" value="InterPro"/>
</dbReference>
<feature type="domain" description="CheW-like" evidence="4">
    <location>
        <begin position="27"/>
        <end position="171"/>
    </location>
</feature>
<dbReference type="InterPro" id="IPR036061">
    <property type="entry name" value="CheW-like_dom_sf"/>
</dbReference>
<dbReference type="PANTHER" id="PTHR22617">
    <property type="entry name" value="CHEMOTAXIS SENSOR HISTIDINE KINASE-RELATED"/>
    <property type="match status" value="1"/>
</dbReference>
<gene>
    <name evidence="5" type="ORF">C1O66_18880</name>
</gene>
<dbReference type="Proteomes" id="UP000235916">
    <property type="component" value="Unassembled WGS sequence"/>
</dbReference>
<name>A0A2N8L145_9BURK</name>
<dbReference type="Gene3D" id="2.30.30.40">
    <property type="entry name" value="SH3 Domains"/>
    <property type="match status" value="1"/>
</dbReference>
<dbReference type="PROSITE" id="PS50851">
    <property type="entry name" value="CHEW"/>
    <property type="match status" value="1"/>
</dbReference>
<accession>A0A2N8L145</accession>
<evidence type="ECO:0000256" key="2">
    <source>
        <dbReference type="ARBA" id="ARBA00021483"/>
    </source>
</evidence>
<protein>
    <recommendedName>
        <fullName evidence="2">Chemotaxis protein CheW</fullName>
    </recommendedName>
</protein>
<dbReference type="SMART" id="SM00260">
    <property type="entry name" value="CheW"/>
    <property type="match status" value="1"/>
</dbReference>
<dbReference type="AlphaFoldDB" id="A0A2N8L145"/>